<keyword evidence="1" id="KW-0472">Membrane</keyword>
<keyword evidence="1" id="KW-1133">Transmembrane helix</keyword>
<evidence type="ECO:0000313" key="3">
    <source>
        <dbReference type="Proteomes" id="UP000183561"/>
    </source>
</evidence>
<dbReference type="EMBL" id="FNSV01000001">
    <property type="protein sequence ID" value="SEB29600.1"/>
    <property type="molecule type" value="Genomic_DNA"/>
</dbReference>
<evidence type="ECO:0000313" key="2">
    <source>
        <dbReference type="EMBL" id="SEB29600.1"/>
    </source>
</evidence>
<keyword evidence="1" id="KW-0812">Transmembrane</keyword>
<feature type="transmembrane region" description="Helical" evidence="1">
    <location>
        <begin position="88"/>
        <end position="106"/>
    </location>
</feature>
<protein>
    <submittedName>
        <fullName evidence="2">Uncharacterized protein</fullName>
    </submittedName>
</protein>
<accession>A0A1H4I6R9</accession>
<reference evidence="3" key="1">
    <citation type="submission" date="2016-10" db="EMBL/GenBank/DDBJ databases">
        <authorList>
            <person name="Varghese N."/>
            <person name="Submissions S."/>
        </authorList>
    </citation>
    <scope>NUCLEOTIDE SEQUENCE [LARGE SCALE GENOMIC DNA]</scope>
    <source>
        <strain evidence="3">DSM 44498</strain>
    </source>
</reference>
<dbReference type="Proteomes" id="UP000183561">
    <property type="component" value="Unassembled WGS sequence"/>
</dbReference>
<feature type="transmembrane region" description="Helical" evidence="1">
    <location>
        <begin position="23"/>
        <end position="42"/>
    </location>
</feature>
<evidence type="ECO:0000256" key="1">
    <source>
        <dbReference type="SAM" id="Phobius"/>
    </source>
</evidence>
<feature type="transmembrane region" description="Helical" evidence="1">
    <location>
        <begin position="48"/>
        <end position="68"/>
    </location>
</feature>
<sequence length="331" mass="36215">MKDSESSEGSESPGTHRDIVRKLIAWFAAALIICVLVWYFLTFLEFPLIPRVAIVFPLFLAIGPVPWFKLLEKHILEFRFEGRTASTVITMLVLLLIAVVAVPPVMRWVTSLREESTVASPEPDDEPCQEPVPALAADWGPDRPLVPYGQGDVPAFNNSIFNEGVDFRTQLVSARDAAYTDSPPPNGGYALQIPVQEGSSYRVRFLPFNSAEERPGMTITGARAFVTLPMCSSTDVRLVGAVSGANAVPHSVWSTVHFFAQRPFKLILDNTRQASICFSSDVCSGGKFSPFGEMPQMVGKDGALLGAYDLDGTFPGASGPFVMFYVRPVFD</sequence>
<gene>
    <name evidence="2" type="ORF">SAMN04490239_0116</name>
</gene>
<dbReference type="AlphaFoldDB" id="A0A1H4I6R9"/>
<keyword evidence="3" id="KW-1185">Reference proteome</keyword>
<name>A0A1H4I6R9_9NOCA</name>
<organism evidence="2 3">
    <name type="scientific">Rhodococcus koreensis</name>
    <dbReference type="NCBI Taxonomy" id="99653"/>
    <lineage>
        <taxon>Bacteria</taxon>
        <taxon>Bacillati</taxon>
        <taxon>Actinomycetota</taxon>
        <taxon>Actinomycetes</taxon>
        <taxon>Mycobacteriales</taxon>
        <taxon>Nocardiaceae</taxon>
        <taxon>Rhodococcus</taxon>
    </lineage>
</organism>
<proteinExistence type="predicted"/>